<protein>
    <submittedName>
        <fullName evidence="2">Putative acetyltransferase</fullName>
    </submittedName>
</protein>
<evidence type="ECO:0000313" key="3">
    <source>
        <dbReference type="Proteomes" id="UP000017842"/>
    </source>
</evidence>
<dbReference type="GO" id="GO:0005737">
    <property type="term" value="C:cytoplasm"/>
    <property type="evidence" value="ECO:0007669"/>
    <property type="project" value="TreeGrafter"/>
</dbReference>
<dbReference type="InterPro" id="IPR016181">
    <property type="entry name" value="Acyl_CoA_acyltransferase"/>
</dbReference>
<keyword evidence="3" id="KW-1185">Reference proteome</keyword>
<dbReference type="Gene3D" id="3.40.630.30">
    <property type="match status" value="1"/>
</dbReference>
<proteinExistence type="predicted"/>
<dbReference type="STRING" id="1116472.MGMO_70c00020"/>
<organism evidence="2 3">
    <name type="scientific">Methyloglobulus morosus KoM1</name>
    <dbReference type="NCBI Taxonomy" id="1116472"/>
    <lineage>
        <taxon>Bacteria</taxon>
        <taxon>Pseudomonadati</taxon>
        <taxon>Pseudomonadota</taxon>
        <taxon>Gammaproteobacteria</taxon>
        <taxon>Methylococcales</taxon>
        <taxon>Methylococcaceae</taxon>
        <taxon>Methyloglobulus</taxon>
    </lineage>
</organism>
<accession>V5C0X6</accession>
<name>V5C0X6_9GAMM</name>
<dbReference type="EMBL" id="AYLO01000067">
    <property type="protein sequence ID" value="ESS72107.1"/>
    <property type="molecule type" value="Genomic_DNA"/>
</dbReference>
<dbReference type="PANTHER" id="PTHR43441">
    <property type="entry name" value="RIBOSOMAL-PROTEIN-SERINE ACETYLTRANSFERASE"/>
    <property type="match status" value="1"/>
</dbReference>
<dbReference type="PROSITE" id="PS51186">
    <property type="entry name" value="GNAT"/>
    <property type="match status" value="1"/>
</dbReference>
<dbReference type="eggNOG" id="COG1670">
    <property type="taxonomic scope" value="Bacteria"/>
</dbReference>
<evidence type="ECO:0000313" key="2">
    <source>
        <dbReference type="EMBL" id="ESS72107.1"/>
    </source>
</evidence>
<dbReference type="GO" id="GO:1990189">
    <property type="term" value="F:protein N-terminal-serine acetyltransferase activity"/>
    <property type="evidence" value="ECO:0007669"/>
    <property type="project" value="TreeGrafter"/>
</dbReference>
<dbReference type="GO" id="GO:0008999">
    <property type="term" value="F:protein-N-terminal-alanine acetyltransferase activity"/>
    <property type="evidence" value="ECO:0007669"/>
    <property type="project" value="TreeGrafter"/>
</dbReference>
<keyword evidence="2" id="KW-0808">Transferase</keyword>
<dbReference type="PANTHER" id="PTHR43441:SF10">
    <property type="entry name" value="ACETYLTRANSFERASE"/>
    <property type="match status" value="1"/>
</dbReference>
<dbReference type="SUPFAM" id="SSF55729">
    <property type="entry name" value="Acyl-CoA N-acyltransferases (Nat)"/>
    <property type="match status" value="1"/>
</dbReference>
<dbReference type="Proteomes" id="UP000017842">
    <property type="component" value="Unassembled WGS sequence"/>
</dbReference>
<dbReference type="RefSeq" id="WP_023494831.1">
    <property type="nucleotide sequence ID" value="NZ_AYLO01000067.1"/>
</dbReference>
<dbReference type="OrthoDB" id="5292292at2"/>
<dbReference type="InterPro" id="IPR051908">
    <property type="entry name" value="Ribosomal_N-acetyltransferase"/>
</dbReference>
<dbReference type="AlphaFoldDB" id="V5C0X6"/>
<sequence length="177" mass="19754">MKLPVNQEVYIRPFRKNDALSFVEAVHESVATVGAWTDWCRQGYSLQEAESWFKLCNQNLAAGLAYDYGLFSVSTDQVLGGIAINQINKEHNFGNVGYWVRQSQQGKGIASQATQAITTFGFLELKLTRLEIVVAEENIASRRVAEKVGARFECIARNRLVIWGVPHDSAVYSLVPS</sequence>
<dbReference type="Pfam" id="PF13302">
    <property type="entry name" value="Acetyltransf_3"/>
    <property type="match status" value="1"/>
</dbReference>
<reference evidence="2 3" key="1">
    <citation type="journal article" date="2013" name="Genome Announc.">
        <title>Draft Genome Sequence of the Methanotrophic Gammaproteobacterium Methyloglobulus morosus DSM 22980 Strain KoM1.</title>
        <authorList>
            <person name="Poehlein A."/>
            <person name="Deutzmann J.S."/>
            <person name="Daniel R."/>
            <person name="Simeonova D.D."/>
        </authorList>
    </citation>
    <scope>NUCLEOTIDE SEQUENCE [LARGE SCALE GENOMIC DNA]</scope>
    <source>
        <strain evidence="2 3">KoM1</strain>
    </source>
</reference>
<comment type="caution">
    <text evidence="2">The sequence shown here is derived from an EMBL/GenBank/DDBJ whole genome shotgun (WGS) entry which is preliminary data.</text>
</comment>
<gene>
    <name evidence="2" type="ORF">MGMO_70c00020</name>
</gene>
<feature type="domain" description="N-acetyltransferase" evidence="1">
    <location>
        <begin position="9"/>
        <end position="168"/>
    </location>
</feature>
<evidence type="ECO:0000259" key="1">
    <source>
        <dbReference type="PROSITE" id="PS51186"/>
    </source>
</evidence>
<dbReference type="InterPro" id="IPR000182">
    <property type="entry name" value="GNAT_dom"/>
</dbReference>